<dbReference type="GO" id="GO:0055086">
    <property type="term" value="P:nucleobase-containing small molecule metabolic process"/>
    <property type="evidence" value="ECO:0007669"/>
    <property type="project" value="UniProtKB-ARBA"/>
</dbReference>
<dbReference type="PANTHER" id="PTHR11644">
    <property type="entry name" value="CYTIDINE DEAMINASE"/>
    <property type="match status" value="1"/>
</dbReference>
<dbReference type="GO" id="GO:0008270">
    <property type="term" value="F:zinc ion binding"/>
    <property type="evidence" value="ECO:0007669"/>
    <property type="project" value="InterPro"/>
</dbReference>
<feature type="domain" description="CMP/dCMP-type deaminase" evidence="5">
    <location>
        <begin position="15"/>
        <end position="139"/>
    </location>
</feature>
<dbReference type="GO" id="GO:0005829">
    <property type="term" value="C:cytosol"/>
    <property type="evidence" value="ECO:0007669"/>
    <property type="project" value="TreeGrafter"/>
</dbReference>
<keyword evidence="3" id="KW-0378">Hydrolase</keyword>
<evidence type="ECO:0000259" key="5">
    <source>
        <dbReference type="PROSITE" id="PS51747"/>
    </source>
</evidence>
<keyword evidence="7" id="KW-1185">Reference proteome</keyword>
<dbReference type="InterPro" id="IPR002125">
    <property type="entry name" value="CMP_dCMP_dom"/>
</dbReference>
<dbReference type="GO" id="GO:0004126">
    <property type="term" value="F:cytidine deaminase activity"/>
    <property type="evidence" value="ECO:0007669"/>
    <property type="project" value="TreeGrafter"/>
</dbReference>
<dbReference type="GO" id="GO:0072527">
    <property type="term" value="P:pyrimidine-containing compound metabolic process"/>
    <property type="evidence" value="ECO:0007669"/>
    <property type="project" value="UniProtKB-ARBA"/>
</dbReference>
<sequence length="139" mass="14723">MSTEAADATPPFSGALIERLSRAAWAVRANARILGATPVGCAASTEVGEIFTGCNVEHRFRSHDIHAETNALSTLVSAGGTRCSQILVVAERDSFTPCGACLDWIFEIGGYSCQVGFQPAPGVAPVWYTAGELMPHYPH</sequence>
<evidence type="ECO:0000313" key="7">
    <source>
        <dbReference type="Proteomes" id="UP000275256"/>
    </source>
</evidence>
<dbReference type="PROSITE" id="PS00903">
    <property type="entry name" value="CYT_DCMP_DEAMINASES_1"/>
    <property type="match status" value="1"/>
</dbReference>
<reference evidence="6 7" key="1">
    <citation type="submission" date="2018-10" db="EMBL/GenBank/DDBJ databases">
        <title>Tessaracoccus antarcticuss sp. nov., isolated from sediment.</title>
        <authorList>
            <person name="Zhou L.Y."/>
            <person name="Du Z.J."/>
        </authorList>
    </citation>
    <scope>NUCLEOTIDE SEQUENCE [LARGE SCALE GENOMIC DNA]</scope>
    <source>
        <strain evidence="6 7">JDX10</strain>
    </source>
</reference>
<dbReference type="InterPro" id="IPR016193">
    <property type="entry name" value="Cytidine_deaminase-like"/>
</dbReference>
<dbReference type="InterPro" id="IPR050202">
    <property type="entry name" value="Cyt/Deoxycyt_deaminase"/>
</dbReference>
<dbReference type="CDD" id="cd01283">
    <property type="entry name" value="cytidine_deaminase"/>
    <property type="match status" value="1"/>
</dbReference>
<evidence type="ECO:0000256" key="3">
    <source>
        <dbReference type="ARBA" id="ARBA00022801"/>
    </source>
</evidence>
<dbReference type="EMBL" id="REFW01000001">
    <property type="protein sequence ID" value="RMB61451.1"/>
    <property type="molecule type" value="Genomic_DNA"/>
</dbReference>
<dbReference type="OrthoDB" id="9795347at2"/>
<comment type="similarity">
    <text evidence="1">Belongs to the cytidine and deoxycytidylate deaminase family.</text>
</comment>
<accession>A0A3M0G8T7</accession>
<dbReference type="Proteomes" id="UP000275256">
    <property type="component" value="Unassembled WGS sequence"/>
</dbReference>
<dbReference type="AlphaFoldDB" id="A0A3M0G8T7"/>
<evidence type="ECO:0000256" key="4">
    <source>
        <dbReference type="ARBA" id="ARBA00022833"/>
    </source>
</evidence>
<keyword evidence="4" id="KW-0862">Zinc</keyword>
<dbReference type="SUPFAM" id="SSF53927">
    <property type="entry name" value="Cytidine deaminase-like"/>
    <property type="match status" value="1"/>
</dbReference>
<proteinExistence type="inferred from homology"/>
<gene>
    <name evidence="6" type="ORF">EAX62_02010</name>
</gene>
<dbReference type="Gene3D" id="3.40.140.10">
    <property type="entry name" value="Cytidine Deaminase, domain 2"/>
    <property type="match status" value="1"/>
</dbReference>
<comment type="caution">
    <text evidence="6">The sequence shown here is derived from an EMBL/GenBank/DDBJ whole genome shotgun (WGS) entry which is preliminary data.</text>
</comment>
<evidence type="ECO:0000256" key="1">
    <source>
        <dbReference type="ARBA" id="ARBA00006576"/>
    </source>
</evidence>
<name>A0A3M0G8T7_9ACTN</name>
<dbReference type="PROSITE" id="PS51747">
    <property type="entry name" value="CYT_DCMP_DEAMINASES_2"/>
    <property type="match status" value="1"/>
</dbReference>
<dbReference type="RefSeq" id="WP_121899998.1">
    <property type="nucleotide sequence ID" value="NZ_REFW01000001.1"/>
</dbReference>
<evidence type="ECO:0000256" key="2">
    <source>
        <dbReference type="ARBA" id="ARBA00022723"/>
    </source>
</evidence>
<protein>
    <recommendedName>
        <fullName evidence="5">CMP/dCMP-type deaminase domain-containing protein</fullName>
    </recommendedName>
</protein>
<dbReference type="GO" id="GO:0042802">
    <property type="term" value="F:identical protein binding"/>
    <property type="evidence" value="ECO:0007669"/>
    <property type="project" value="UniProtKB-ARBA"/>
</dbReference>
<evidence type="ECO:0000313" key="6">
    <source>
        <dbReference type="EMBL" id="RMB61451.1"/>
    </source>
</evidence>
<dbReference type="Pfam" id="PF00383">
    <property type="entry name" value="dCMP_cyt_deam_1"/>
    <property type="match status" value="1"/>
</dbReference>
<keyword evidence="2" id="KW-0479">Metal-binding</keyword>
<dbReference type="InterPro" id="IPR016192">
    <property type="entry name" value="APOBEC/CMP_deaminase_Zn-bd"/>
</dbReference>
<dbReference type="PANTHER" id="PTHR11644:SF2">
    <property type="entry name" value="CYTIDINE DEAMINASE"/>
    <property type="match status" value="1"/>
</dbReference>
<organism evidence="6 7">
    <name type="scientific">Tessaracoccus antarcticus</name>
    <dbReference type="NCBI Taxonomy" id="2479848"/>
    <lineage>
        <taxon>Bacteria</taxon>
        <taxon>Bacillati</taxon>
        <taxon>Actinomycetota</taxon>
        <taxon>Actinomycetes</taxon>
        <taxon>Propionibacteriales</taxon>
        <taxon>Propionibacteriaceae</taxon>
        <taxon>Tessaracoccus</taxon>
    </lineage>
</organism>